<evidence type="ECO:0000313" key="2">
    <source>
        <dbReference type="Proteomes" id="UP000265768"/>
    </source>
</evidence>
<gene>
    <name evidence="1" type="ORF">D5H75_31310</name>
</gene>
<dbReference type="EMBL" id="QZEY01000017">
    <property type="protein sequence ID" value="RJL23928.1"/>
    <property type="molecule type" value="Genomic_DNA"/>
</dbReference>
<dbReference type="AlphaFoldDB" id="A0A3A4ARL4"/>
<sequence length="495" mass="53380">MRRFEDAITAADAFIRAGTLPPRLHEAILRDHPRYATALALAPNLDRGAWEHLMSGPLKPDAALAKALVDRPLDDGRIRQVLLGETRAQVVQQMVAANAVPPEAIRAWYERQSAKKNPAGGAGKAIAKLLCLRTPGAIPADLKRPLALLAGPEAVVHLAARWPAQILPDAVVIDALAQIPDSAGRKPVARLMHERPQAVRAVLARPQIPLAVAQAVVGTHWLTDDLLPRVLRLDVDGERFTAPIPGWMAVSAAWNRALTTQAARTISAAAAADAASPAGMLQFRPDTDLHHHSVHEAVAARAGDPGYHVQVPLSELDEPPLLRKCLGKALRRADEGDSWTDLLELMANPLSPQVEKDMNETWLPGTISELVRWSCGFTRWGYAAGRLSRAVALGTVSADDAEAAHRRLEADEPRPPNSGARPWAPFSTLTWELADPERAQAFTARVERLATELAAALPGQPADAEDQLWRAILLLAPTFEGGLAELPDVAAAMIR</sequence>
<name>A0A3A4ARL4_9ACTN</name>
<reference evidence="1 2" key="1">
    <citation type="submission" date="2018-09" db="EMBL/GenBank/DDBJ databases">
        <title>YIM 75507 draft genome.</title>
        <authorList>
            <person name="Tang S."/>
            <person name="Feng Y."/>
        </authorList>
    </citation>
    <scope>NUCLEOTIDE SEQUENCE [LARGE SCALE GENOMIC DNA]</scope>
    <source>
        <strain evidence="1 2">YIM 75507</strain>
    </source>
</reference>
<organism evidence="1 2">
    <name type="scientific">Bailinhaonella thermotolerans</name>
    <dbReference type="NCBI Taxonomy" id="1070861"/>
    <lineage>
        <taxon>Bacteria</taxon>
        <taxon>Bacillati</taxon>
        <taxon>Actinomycetota</taxon>
        <taxon>Actinomycetes</taxon>
        <taxon>Streptosporangiales</taxon>
        <taxon>Streptosporangiaceae</taxon>
        <taxon>Bailinhaonella</taxon>
    </lineage>
</organism>
<keyword evidence="2" id="KW-1185">Reference proteome</keyword>
<protein>
    <submittedName>
        <fullName evidence="1">Uncharacterized protein</fullName>
    </submittedName>
</protein>
<comment type="caution">
    <text evidence="1">The sequence shown here is derived from an EMBL/GenBank/DDBJ whole genome shotgun (WGS) entry which is preliminary data.</text>
</comment>
<dbReference type="Proteomes" id="UP000265768">
    <property type="component" value="Unassembled WGS sequence"/>
</dbReference>
<proteinExistence type="predicted"/>
<evidence type="ECO:0000313" key="1">
    <source>
        <dbReference type="EMBL" id="RJL23928.1"/>
    </source>
</evidence>
<accession>A0A3A4ARL4</accession>